<dbReference type="FunFam" id="2.60.40.150:FF:000025">
    <property type="entry name" value="Extended synaptotagmin 2"/>
    <property type="match status" value="1"/>
</dbReference>
<feature type="compositionally biased region" description="Basic residues" evidence="16">
    <location>
        <begin position="510"/>
        <end position="521"/>
    </location>
</feature>
<dbReference type="eggNOG" id="KOG1012">
    <property type="taxonomic scope" value="Eukaryota"/>
</dbReference>
<dbReference type="EMBL" id="AHAT01011550">
    <property type="status" value="NOT_ANNOTATED_CDS"/>
    <property type="molecule type" value="Genomic_DNA"/>
</dbReference>
<evidence type="ECO:0000256" key="14">
    <source>
        <dbReference type="ARBA" id="ARBA00023136"/>
    </source>
</evidence>
<keyword evidence="11" id="KW-1133">Transmembrane helix</keyword>
<dbReference type="EMBL" id="AHAT01011549">
    <property type="status" value="NOT_ANNOTATED_CDS"/>
    <property type="molecule type" value="Genomic_DNA"/>
</dbReference>
<feature type="compositionally biased region" description="Basic and acidic residues" evidence="16">
    <location>
        <begin position="626"/>
        <end position="638"/>
    </location>
</feature>
<dbReference type="GO" id="GO:0061817">
    <property type="term" value="P:endoplasmic reticulum-plasma membrane tethering"/>
    <property type="evidence" value="ECO:0007669"/>
    <property type="project" value="InterPro"/>
</dbReference>
<keyword evidence="13" id="KW-0446">Lipid-binding</keyword>
<keyword evidence="8" id="KW-0677">Repeat</keyword>
<dbReference type="CDD" id="cd04030">
    <property type="entry name" value="C2C_KIAA1228"/>
    <property type="match status" value="1"/>
</dbReference>
<dbReference type="InterPro" id="IPR051634">
    <property type="entry name" value="Extended_Synaptotagmin"/>
</dbReference>
<dbReference type="Bgee" id="ENSLOCG00000003337">
    <property type="expression patterns" value="Expressed in zone of skin and 11 other cell types or tissues"/>
</dbReference>
<dbReference type="GeneTree" id="ENSGT00940000165191"/>
<comment type="subcellular location">
    <subcellularLocation>
        <location evidence="1">Cell membrane</location>
        <topology evidence="1">Peripheral membrane protein</topology>
    </subcellularLocation>
    <subcellularLocation>
        <location evidence="2">Endoplasmic reticulum membrane</location>
        <topology evidence="2">Multi-pass membrane protein</topology>
    </subcellularLocation>
</comment>
<protein>
    <recommendedName>
        <fullName evidence="15">Extended synaptotagmin-3</fullName>
    </recommendedName>
</protein>
<dbReference type="GO" id="GO:0005509">
    <property type="term" value="F:calcium ion binding"/>
    <property type="evidence" value="ECO:0000318"/>
    <property type="project" value="GO_Central"/>
</dbReference>
<evidence type="ECO:0000256" key="12">
    <source>
        <dbReference type="ARBA" id="ARBA00023055"/>
    </source>
</evidence>
<keyword evidence="5" id="KW-1003">Cell membrane</keyword>
<dbReference type="InterPro" id="IPR031468">
    <property type="entry name" value="SMP_LBD"/>
</dbReference>
<dbReference type="InterPro" id="IPR000008">
    <property type="entry name" value="C2_dom"/>
</dbReference>
<keyword evidence="6" id="KW-0812">Transmembrane</keyword>
<dbReference type="InterPro" id="IPR035892">
    <property type="entry name" value="C2_domain_sf"/>
</dbReference>
<evidence type="ECO:0000256" key="2">
    <source>
        <dbReference type="ARBA" id="ARBA00004477"/>
    </source>
</evidence>
<dbReference type="FunFam" id="2.60.40.150:FF:000114">
    <property type="entry name" value="Extended synaptotagmin 3"/>
    <property type="match status" value="1"/>
</dbReference>
<feature type="region of interest" description="Disordered" evidence="16">
    <location>
        <begin position="1"/>
        <end position="55"/>
    </location>
</feature>
<keyword evidence="9" id="KW-0256">Endoplasmic reticulum</keyword>
<comment type="similarity">
    <text evidence="3">Belongs to the extended synaptotagmin family.</text>
</comment>
<sequence>MSRLETSRGAPRHPAGGSGGVSETGSGGPRSPADSSQGGSPKPAAADDAGSESLEDTSYSTSAVNQMLMEVLLYFGRAFVFLFPVYLTGYLGLSISWVLLCLMLWTWWRRNRKVKSTRLDTAIDFLENERFVINEEMKALNMPAWVNFPDVERADWLNKVLQQAWPFFGIYMEKLLKEKIQPSIRASSPHLKTFTFTKVHFGQKPLRVTGVKAYTEEVDKRQVILDLNLSYAGDVDIDAEVKKPITAGVKGIQLTGLLRVILEPLTGQSPLVGGVTIFFIRRPQLDINWTGLTNLLDSPALNNISEDAILNIISSFMVLPNRMCFPLIDQVQVAQMRFPLPRGVVRVHLIEAQDLMAKDTYMLGMVKGKSDPYAKLRVGTQAFKSKTIKENLDPRWGEVYEFVVHEAPGQELEVELYDEDTDRDDFLGRMKLDLGDVMKERLLDEWFELEEAETGKLHLRLEWLSLVTDLEKLEETREGRACAMLAVYLDSASSLPRNLTEYSGTDYGGKHNKQAKQSKVTRKNDNPSSYAELTVEQQTQKSNTIHATKDPVWEECFTFFVHHIQNQSLIVQIKGSDKKVPLGVLALPLGRLLTATDMTLDQRFQLERSGVNSFLKMKATLRFLAHEKPQPKKVDPKLNARARGPAKGANKPSSPLPSPSEPLPSPDREVRSPLGGESGRKAPSLRPNGQSEGKPTAPATPFVRDVSSVHRYDSSSMLSSYSVASSRYDLTEGGGSYPEAILSHQGGFGEIQLSVRYAALRKQLLVLVNCCRNLVSCGDQGSDPYVRIYLLPDRKWKHRKRTLVKKKTSDPVFEEKFEFSVSLEEAKTRQLDVAVKNNRTYKKRDRKEIGMVLIDLSQDDLRKGFTNWYELSLPGVQNKGWLL</sequence>
<evidence type="ECO:0000256" key="10">
    <source>
        <dbReference type="ARBA" id="ARBA00022837"/>
    </source>
</evidence>
<dbReference type="CDD" id="cd04050">
    <property type="entry name" value="C2B_Synaptotagmin-like"/>
    <property type="match status" value="1"/>
</dbReference>
<feature type="domain" description="C2" evidence="17">
    <location>
        <begin position="747"/>
        <end position="869"/>
    </location>
</feature>
<dbReference type="Pfam" id="PF17047">
    <property type="entry name" value="SMP_LBD"/>
    <property type="match status" value="1"/>
</dbReference>
<dbReference type="PANTHER" id="PTHR45761">
    <property type="entry name" value="EXTENDED SYNAPTOTAGMIN-LIKE PROTEIN 2, ISOFORM C"/>
    <property type="match status" value="1"/>
</dbReference>
<feature type="domain" description="C2" evidence="17">
    <location>
        <begin position="465"/>
        <end position="608"/>
    </location>
</feature>
<dbReference type="InterPro" id="IPR039010">
    <property type="entry name" value="Synaptotagmin_SMP"/>
</dbReference>
<keyword evidence="12" id="KW-0445">Lipid transport</keyword>
<dbReference type="Proteomes" id="UP000018468">
    <property type="component" value="Linkage group LG12"/>
</dbReference>
<dbReference type="GO" id="GO:0031210">
    <property type="term" value="F:phosphatidylcholine binding"/>
    <property type="evidence" value="ECO:0000318"/>
    <property type="project" value="GO_Central"/>
</dbReference>
<accession>W5M6G9</accession>
<dbReference type="GO" id="GO:0005886">
    <property type="term" value="C:plasma membrane"/>
    <property type="evidence" value="ECO:0007669"/>
    <property type="project" value="UniProtKB-SubCell"/>
</dbReference>
<dbReference type="AlphaFoldDB" id="W5M6G9"/>
<evidence type="ECO:0000313" key="20">
    <source>
        <dbReference type="Proteomes" id="UP000018468"/>
    </source>
</evidence>
<evidence type="ECO:0000256" key="1">
    <source>
        <dbReference type="ARBA" id="ARBA00004202"/>
    </source>
</evidence>
<reference evidence="20" key="1">
    <citation type="submission" date="2011-12" db="EMBL/GenBank/DDBJ databases">
        <title>The Draft Genome of Lepisosteus oculatus.</title>
        <authorList>
            <consortium name="The Broad Institute Genome Assembly &amp; Analysis Group"/>
            <consortium name="Computational R&amp;D Group"/>
            <consortium name="and Sequencing Platform"/>
            <person name="Di Palma F."/>
            <person name="Alfoldi J."/>
            <person name="Johnson J."/>
            <person name="Berlin A."/>
            <person name="Gnerre S."/>
            <person name="Jaffe D."/>
            <person name="MacCallum I."/>
            <person name="Young S."/>
            <person name="Walker B.J."/>
            <person name="Lander E.S."/>
            <person name="Lindblad-Toh K."/>
        </authorList>
    </citation>
    <scope>NUCLEOTIDE SEQUENCE [LARGE SCALE GENOMIC DNA]</scope>
</reference>
<dbReference type="SMART" id="SM00239">
    <property type="entry name" value="C2"/>
    <property type="match status" value="3"/>
</dbReference>
<dbReference type="GO" id="GO:0005544">
    <property type="term" value="F:calcium-dependent phospholipid binding"/>
    <property type="evidence" value="ECO:0000318"/>
    <property type="project" value="GO_Central"/>
</dbReference>
<feature type="region of interest" description="Disordered" evidence="16">
    <location>
        <begin position="502"/>
        <end position="529"/>
    </location>
</feature>
<dbReference type="GO" id="GO:0005789">
    <property type="term" value="C:endoplasmic reticulum membrane"/>
    <property type="evidence" value="ECO:0000318"/>
    <property type="project" value="GO_Central"/>
</dbReference>
<name>W5M6G9_LEPOC</name>
<dbReference type="Pfam" id="PF00168">
    <property type="entry name" value="C2"/>
    <property type="match status" value="3"/>
</dbReference>
<keyword evidence="10" id="KW-0106">Calcium</keyword>
<dbReference type="PROSITE" id="PS50004">
    <property type="entry name" value="C2"/>
    <property type="match status" value="3"/>
</dbReference>
<dbReference type="FunCoup" id="W5M6G9">
    <property type="interactions" value="933"/>
</dbReference>
<reference evidence="19" key="2">
    <citation type="submission" date="2025-08" db="UniProtKB">
        <authorList>
            <consortium name="Ensembl"/>
        </authorList>
    </citation>
    <scope>IDENTIFICATION</scope>
</reference>
<evidence type="ECO:0000313" key="19">
    <source>
        <dbReference type="Ensembl" id="ENSLOCP00000003977.1"/>
    </source>
</evidence>
<evidence type="ECO:0000259" key="17">
    <source>
        <dbReference type="PROSITE" id="PS50004"/>
    </source>
</evidence>
<dbReference type="PANTHER" id="PTHR45761:SF4">
    <property type="entry name" value="EXTENDED SYNAPTOTAGMIN-3"/>
    <property type="match status" value="1"/>
</dbReference>
<dbReference type="CDD" id="cd08391">
    <property type="entry name" value="C2A_C2C_Synaptotagmin_like"/>
    <property type="match status" value="1"/>
</dbReference>
<organism evidence="19 20">
    <name type="scientific">Lepisosteus oculatus</name>
    <name type="common">Spotted gar</name>
    <dbReference type="NCBI Taxonomy" id="7918"/>
    <lineage>
        <taxon>Eukaryota</taxon>
        <taxon>Metazoa</taxon>
        <taxon>Chordata</taxon>
        <taxon>Craniata</taxon>
        <taxon>Vertebrata</taxon>
        <taxon>Euteleostomi</taxon>
        <taxon>Actinopterygii</taxon>
        <taxon>Neopterygii</taxon>
        <taxon>Holostei</taxon>
        <taxon>Semionotiformes</taxon>
        <taxon>Lepisosteidae</taxon>
        <taxon>Lepisosteus</taxon>
    </lineage>
</organism>
<evidence type="ECO:0000256" key="7">
    <source>
        <dbReference type="ARBA" id="ARBA00022723"/>
    </source>
</evidence>
<dbReference type="FunFam" id="2.60.40.150:FF:000093">
    <property type="entry name" value="Extended synaptotagmin 3"/>
    <property type="match status" value="1"/>
</dbReference>
<evidence type="ECO:0000256" key="6">
    <source>
        <dbReference type="ARBA" id="ARBA00022692"/>
    </source>
</evidence>
<dbReference type="Gene3D" id="2.60.40.150">
    <property type="entry name" value="C2 domain"/>
    <property type="match status" value="3"/>
</dbReference>
<evidence type="ECO:0000256" key="5">
    <source>
        <dbReference type="ARBA" id="ARBA00022475"/>
    </source>
</evidence>
<dbReference type="GO" id="GO:0035091">
    <property type="term" value="F:phosphatidylinositol binding"/>
    <property type="evidence" value="ECO:0000318"/>
    <property type="project" value="GO_Central"/>
</dbReference>
<dbReference type="GO" id="GO:0008429">
    <property type="term" value="F:phosphatidylethanolamine binding"/>
    <property type="evidence" value="ECO:0000318"/>
    <property type="project" value="GO_Central"/>
</dbReference>
<dbReference type="InParanoid" id="W5M6G9"/>
<feature type="domain" description="SMP-LTD" evidence="18">
    <location>
        <begin position="150"/>
        <end position="328"/>
    </location>
</feature>
<evidence type="ECO:0000256" key="16">
    <source>
        <dbReference type="SAM" id="MobiDB-lite"/>
    </source>
</evidence>
<feature type="region of interest" description="Disordered" evidence="16">
    <location>
        <begin position="626"/>
        <end position="705"/>
    </location>
</feature>
<reference evidence="19" key="3">
    <citation type="submission" date="2025-09" db="UniProtKB">
        <authorList>
            <consortium name="Ensembl"/>
        </authorList>
    </citation>
    <scope>IDENTIFICATION</scope>
</reference>
<evidence type="ECO:0000256" key="4">
    <source>
        <dbReference type="ARBA" id="ARBA00022448"/>
    </source>
</evidence>
<proteinExistence type="inferred from homology"/>
<keyword evidence="14" id="KW-0472">Membrane</keyword>
<evidence type="ECO:0000259" key="18">
    <source>
        <dbReference type="PROSITE" id="PS51847"/>
    </source>
</evidence>
<dbReference type="Ensembl" id="ENSLOCT00000003985.1">
    <property type="protein sequence ID" value="ENSLOCP00000003977.1"/>
    <property type="gene ID" value="ENSLOCG00000003337.1"/>
</dbReference>
<dbReference type="OMA" id="WANKVIS"/>
<keyword evidence="7" id="KW-0479">Metal-binding</keyword>
<feature type="domain" description="C2" evidence="17">
    <location>
        <begin position="327"/>
        <end position="447"/>
    </location>
</feature>
<keyword evidence="4" id="KW-0813">Transport</keyword>
<evidence type="ECO:0000256" key="9">
    <source>
        <dbReference type="ARBA" id="ARBA00022824"/>
    </source>
</evidence>
<evidence type="ECO:0000256" key="3">
    <source>
        <dbReference type="ARBA" id="ARBA00005867"/>
    </source>
</evidence>
<dbReference type="InterPro" id="IPR037752">
    <property type="entry name" value="C2C_KIAA1228"/>
</dbReference>
<evidence type="ECO:0000256" key="8">
    <source>
        <dbReference type="ARBA" id="ARBA00022737"/>
    </source>
</evidence>
<dbReference type="SUPFAM" id="SSF49562">
    <property type="entry name" value="C2 domain (Calcium/lipid-binding domain, CaLB)"/>
    <property type="match status" value="3"/>
</dbReference>
<dbReference type="InterPro" id="IPR037749">
    <property type="entry name" value="Ext_Synaptotagmin_C2B"/>
</dbReference>
<keyword evidence="20" id="KW-1185">Reference proteome</keyword>
<dbReference type="PROSITE" id="PS51847">
    <property type="entry name" value="SMP"/>
    <property type="match status" value="1"/>
</dbReference>
<evidence type="ECO:0000256" key="15">
    <source>
        <dbReference type="ARBA" id="ARBA00069840"/>
    </source>
</evidence>
<evidence type="ECO:0000256" key="13">
    <source>
        <dbReference type="ARBA" id="ARBA00023121"/>
    </source>
</evidence>
<dbReference type="InterPro" id="IPR037733">
    <property type="entry name" value="Ext_Synaptotagmin_C2A"/>
</dbReference>
<dbReference type="STRING" id="7918.ENSLOCP00000003977"/>
<dbReference type="GO" id="GO:0006869">
    <property type="term" value="P:lipid transport"/>
    <property type="evidence" value="ECO:0007669"/>
    <property type="project" value="UniProtKB-KW"/>
</dbReference>
<evidence type="ECO:0000256" key="11">
    <source>
        <dbReference type="ARBA" id="ARBA00022989"/>
    </source>
</evidence>
<feature type="compositionally biased region" description="Pro residues" evidence="16">
    <location>
        <begin position="654"/>
        <end position="665"/>
    </location>
</feature>
<feature type="compositionally biased region" description="Gly residues" evidence="16">
    <location>
        <begin position="16"/>
        <end position="28"/>
    </location>
</feature>